<dbReference type="AlphaFoldDB" id="A0A5C3KGR4"/>
<feature type="compositionally biased region" description="Low complexity" evidence="1">
    <location>
        <begin position="126"/>
        <end position="137"/>
    </location>
</feature>
<proteinExistence type="predicted"/>
<organism evidence="2 3">
    <name type="scientific">Coprinopsis marcescibilis</name>
    <name type="common">Agaric fungus</name>
    <name type="synonym">Psathyrella marcescibilis</name>
    <dbReference type="NCBI Taxonomy" id="230819"/>
    <lineage>
        <taxon>Eukaryota</taxon>
        <taxon>Fungi</taxon>
        <taxon>Dikarya</taxon>
        <taxon>Basidiomycota</taxon>
        <taxon>Agaricomycotina</taxon>
        <taxon>Agaricomycetes</taxon>
        <taxon>Agaricomycetidae</taxon>
        <taxon>Agaricales</taxon>
        <taxon>Agaricineae</taxon>
        <taxon>Psathyrellaceae</taxon>
        <taxon>Coprinopsis</taxon>
    </lineage>
</organism>
<evidence type="ECO:0000256" key="1">
    <source>
        <dbReference type="SAM" id="MobiDB-lite"/>
    </source>
</evidence>
<feature type="compositionally biased region" description="Low complexity" evidence="1">
    <location>
        <begin position="46"/>
        <end position="62"/>
    </location>
</feature>
<feature type="region of interest" description="Disordered" evidence="1">
    <location>
        <begin position="230"/>
        <end position="251"/>
    </location>
</feature>
<keyword evidence="3" id="KW-1185">Reference proteome</keyword>
<evidence type="ECO:0000313" key="2">
    <source>
        <dbReference type="EMBL" id="TFK19005.1"/>
    </source>
</evidence>
<gene>
    <name evidence="2" type="ORF">FA15DRAFT_674828</name>
</gene>
<name>A0A5C3KGR4_COPMA</name>
<feature type="region of interest" description="Disordered" evidence="1">
    <location>
        <begin position="279"/>
        <end position="300"/>
    </location>
</feature>
<dbReference type="EMBL" id="ML210365">
    <property type="protein sequence ID" value="TFK19005.1"/>
    <property type="molecule type" value="Genomic_DNA"/>
</dbReference>
<dbReference type="Proteomes" id="UP000307440">
    <property type="component" value="Unassembled WGS sequence"/>
</dbReference>
<dbReference type="OrthoDB" id="3034829at2759"/>
<feature type="compositionally biased region" description="Low complexity" evidence="1">
    <location>
        <begin position="74"/>
        <end position="113"/>
    </location>
</feature>
<feature type="region of interest" description="Disordered" evidence="1">
    <location>
        <begin position="45"/>
        <end position="210"/>
    </location>
</feature>
<feature type="region of interest" description="Disordered" evidence="1">
    <location>
        <begin position="1"/>
        <end position="30"/>
    </location>
</feature>
<evidence type="ECO:0000313" key="3">
    <source>
        <dbReference type="Proteomes" id="UP000307440"/>
    </source>
</evidence>
<protein>
    <submittedName>
        <fullName evidence="2">Uncharacterized protein</fullName>
    </submittedName>
</protein>
<feature type="compositionally biased region" description="Low complexity" evidence="1">
    <location>
        <begin position="1"/>
        <end position="11"/>
    </location>
</feature>
<sequence length="381" mass="40990">MSSSPSPTKILFPPPPPTTNSLTTQQRTQLVRKAKKLEQILGAAPHLLDISSSDTSSPVHVSLPKLDKRPPSYTSTIRSSTESFSSSSSSTSHLTASSVSSKRGSLGRSSSTLRKARPLPREDSSSPRSPSYETWSSTKPPFLRLSLAHSGSPGALSLPPHIAAALPSTDKSGQHSRYTMAPPVPRTAKSALPPTPIPTFNVASMGSTRKSKMDRLRKKLGQGVPIELVFPKDIDGDDTDDSPTSPTSEQISAFVFPAPHVPRTKSKKSGTIAGARDSLTEDSIHHAPRAPPSSKLATLRSSRQEVSLGAIIESPEEHGMGCAEEFGLVRSNGEGRKVAEIDEAEIKLWSTREGYEGWEPVCLSKGRRSWGYRKTLQSVEI</sequence>
<reference evidence="2 3" key="1">
    <citation type="journal article" date="2019" name="Nat. Ecol. Evol.">
        <title>Megaphylogeny resolves global patterns of mushroom evolution.</title>
        <authorList>
            <person name="Varga T."/>
            <person name="Krizsan K."/>
            <person name="Foldi C."/>
            <person name="Dima B."/>
            <person name="Sanchez-Garcia M."/>
            <person name="Sanchez-Ramirez S."/>
            <person name="Szollosi G.J."/>
            <person name="Szarkandi J.G."/>
            <person name="Papp V."/>
            <person name="Albert L."/>
            <person name="Andreopoulos W."/>
            <person name="Angelini C."/>
            <person name="Antonin V."/>
            <person name="Barry K.W."/>
            <person name="Bougher N.L."/>
            <person name="Buchanan P."/>
            <person name="Buyck B."/>
            <person name="Bense V."/>
            <person name="Catcheside P."/>
            <person name="Chovatia M."/>
            <person name="Cooper J."/>
            <person name="Damon W."/>
            <person name="Desjardin D."/>
            <person name="Finy P."/>
            <person name="Geml J."/>
            <person name="Haridas S."/>
            <person name="Hughes K."/>
            <person name="Justo A."/>
            <person name="Karasinski D."/>
            <person name="Kautmanova I."/>
            <person name="Kiss B."/>
            <person name="Kocsube S."/>
            <person name="Kotiranta H."/>
            <person name="LaButti K.M."/>
            <person name="Lechner B.E."/>
            <person name="Liimatainen K."/>
            <person name="Lipzen A."/>
            <person name="Lukacs Z."/>
            <person name="Mihaltcheva S."/>
            <person name="Morgado L.N."/>
            <person name="Niskanen T."/>
            <person name="Noordeloos M.E."/>
            <person name="Ohm R.A."/>
            <person name="Ortiz-Santana B."/>
            <person name="Ovrebo C."/>
            <person name="Racz N."/>
            <person name="Riley R."/>
            <person name="Savchenko A."/>
            <person name="Shiryaev A."/>
            <person name="Soop K."/>
            <person name="Spirin V."/>
            <person name="Szebenyi C."/>
            <person name="Tomsovsky M."/>
            <person name="Tulloss R.E."/>
            <person name="Uehling J."/>
            <person name="Grigoriev I.V."/>
            <person name="Vagvolgyi C."/>
            <person name="Papp T."/>
            <person name="Martin F.M."/>
            <person name="Miettinen O."/>
            <person name="Hibbett D.S."/>
            <person name="Nagy L.G."/>
        </authorList>
    </citation>
    <scope>NUCLEOTIDE SEQUENCE [LARGE SCALE GENOMIC DNA]</scope>
    <source>
        <strain evidence="2 3">CBS 121175</strain>
    </source>
</reference>
<accession>A0A5C3KGR4</accession>